<dbReference type="OrthoDB" id="4350726at2"/>
<evidence type="ECO:0000313" key="1">
    <source>
        <dbReference type="EMBL" id="BBX96717.1"/>
    </source>
</evidence>
<dbReference type="STRING" id="169765.AWC15_05195"/>
<dbReference type="Pfam" id="PF11829">
    <property type="entry name" value="DUF3349"/>
    <property type="match status" value="1"/>
</dbReference>
<dbReference type="Proteomes" id="UP000466396">
    <property type="component" value="Chromosome"/>
</dbReference>
<dbReference type="KEGG" id="mlj:MLAC_20110"/>
<keyword evidence="2" id="KW-1185">Reference proteome</keyword>
<dbReference type="Gene3D" id="1.10.150.430">
    <property type="entry name" value="DUF3349, helical bundle"/>
    <property type="match status" value="1"/>
</dbReference>
<dbReference type="InterPro" id="IPR044918">
    <property type="entry name" value="DUF3349_helical"/>
</dbReference>
<gene>
    <name evidence="1" type="ORF">MLAC_20110</name>
</gene>
<reference evidence="1 2" key="1">
    <citation type="journal article" date="2019" name="Emerg. Microbes Infect.">
        <title>Comprehensive subspecies identification of 175 nontuberculous mycobacteria species based on 7547 genomic profiles.</title>
        <authorList>
            <person name="Matsumoto Y."/>
            <person name="Kinjo T."/>
            <person name="Motooka D."/>
            <person name="Nabeya D."/>
            <person name="Jung N."/>
            <person name="Uechi K."/>
            <person name="Horii T."/>
            <person name="Iida T."/>
            <person name="Fujita J."/>
            <person name="Nakamura S."/>
        </authorList>
    </citation>
    <scope>NUCLEOTIDE SEQUENCE [LARGE SCALE GENOMIC DNA]</scope>
    <source>
        <strain evidence="1 2">JCM 15657</strain>
    </source>
</reference>
<organism evidence="1 2">
    <name type="scientific">Mycobacterium lacus</name>
    <dbReference type="NCBI Taxonomy" id="169765"/>
    <lineage>
        <taxon>Bacteria</taxon>
        <taxon>Bacillati</taxon>
        <taxon>Actinomycetota</taxon>
        <taxon>Actinomycetes</taxon>
        <taxon>Mycobacteriales</taxon>
        <taxon>Mycobacteriaceae</taxon>
        <taxon>Mycobacterium</taxon>
    </lineage>
</organism>
<name>A0A1X1XXM5_9MYCO</name>
<protein>
    <submittedName>
        <fullName evidence="1">Uncharacterized protein</fullName>
    </submittedName>
</protein>
<dbReference type="AlphaFoldDB" id="A0A1X1XXM5"/>
<dbReference type="RefSeq" id="WP_085161987.1">
    <property type="nucleotide sequence ID" value="NZ_AP022581.1"/>
</dbReference>
<sequence length="98" mass="10957">MHLADRVSKIVNFVRAGYPTRMPVTGHVAVVALLPRRLTNDEITAITSKLIARRRWPVSNADVGVEITRITHQMPSLDDIERVHRRLDAIGCSRGHPG</sequence>
<accession>A0A1X1XXM5</accession>
<proteinExistence type="predicted"/>
<dbReference type="EMBL" id="AP022581">
    <property type="protein sequence ID" value="BBX96717.1"/>
    <property type="molecule type" value="Genomic_DNA"/>
</dbReference>
<dbReference type="InterPro" id="IPR021784">
    <property type="entry name" value="DUF3349"/>
</dbReference>
<evidence type="ECO:0000313" key="2">
    <source>
        <dbReference type="Proteomes" id="UP000466396"/>
    </source>
</evidence>